<organism evidence="11 12">
    <name type="scientific">Cecembia calidifontis</name>
    <dbReference type="NCBI Taxonomy" id="1187080"/>
    <lineage>
        <taxon>Bacteria</taxon>
        <taxon>Pseudomonadati</taxon>
        <taxon>Bacteroidota</taxon>
        <taxon>Cytophagia</taxon>
        <taxon>Cytophagales</taxon>
        <taxon>Cyclobacteriaceae</taxon>
        <taxon>Cecembia</taxon>
    </lineage>
</organism>
<sequence>MLSITKIFSFESAHSISDYEGACSNLHGHSYVLHVTVSGEELEKDMLLDFKDLKKIVQEEIIEKLDHALALKNTGSQKRDFQQIGQKIFWMEHEPTAERMLLWMKDRLVPKLPSHVKLESLTLYETATCYACWKG</sequence>
<feature type="binding site" evidence="10">
    <location>
        <position position="14"/>
    </location>
    <ligand>
        <name>Zn(2+)</name>
        <dbReference type="ChEBI" id="CHEBI:29105"/>
    </ligand>
</feature>
<dbReference type="Gene3D" id="3.30.479.10">
    <property type="entry name" value="6-pyruvoyl tetrahydropterin synthase/QueD"/>
    <property type="match status" value="1"/>
</dbReference>
<comment type="catalytic activity">
    <reaction evidence="7 8">
        <text>7,8-dihydroneopterin 3'-triphosphate + H2O = 6-carboxy-5,6,7,8-tetrahydropterin + triphosphate + acetaldehyde + 2 H(+)</text>
        <dbReference type="Rhea" id="RHEA:27966"/>
        <dbReference type="ChEBI" id="CHEBI:15343"/>
        <dbReference type="ChEBI" id="CHEBI:15377"/>
        <dbReference type="ChEBI" id="CHEBI:15378"/>
        <dbReference type="ChEBI" id="CHEBI:18036"/>
        <dbReference type="ChEBI" id="CHEBI:58462"/>
        <dbReference type="ChEBI" id="CHEBI:61032"/>
        <dbReference type="EC" id="4.1.2.50"/>
    </reaction>
</comment>
<comment type="pathway">
    <text evidence="1 8">Purine metabolism; 7-cyano-7-deazaguanine biosynthesis.</text>
</comment>
<dbReference type="EC" id="4.-.-.-" evidence="8"/>
<evidence type="ECO:0000256" key="9">
    <source>
        <dbReference type="PIRSR" id="PIRSR006113-1"/>
    </source>
</evidence>
<dbReference type="Proteomes" id="UP000292209">
    <property type="component" value="Unassembled WGS sequence"/>
</dbReference>
<keyword evidence="5 8" id="KW-0862">Zinc</keyword>
<dbReference type="UniPathway" id="UPA00391"/>
<dbReference type="AlphaFoldDB" id="A0A4Q7PCX6"/>
<keyword evidence="12" id="KW-1185">Reference proteome</keyword>
<evidence type="ECO:0000313" key="11">
    <source>
        <dbReference type="EMBL" id="RZS97917.1"/>
    </source>
</evidence>
<evidence type="ECO:0000256" key="8">
    <source>
        <dbReference type="PIRNR" id="PIRNR006113"/>
    </source>
</evidence>
<dbReference type="InterPro" id="IPR038418">
    <property type="entry name" value="6-PTP_synth/QueD_sf"/>
</dbReference>
<dbReference type="EMBL" id="SGXG01000001">
    <property type="protein sequence ID" value="RZS97917.1"/>
    <property type="molecule type" value="Genomic_DNA"/>
</dbReference>
<dbReference type="SUPFAM" id="SSF55620">
    <property type="entry name" value="Tetrahydrobiopterin biosynthesis enzymes-like"/>
    <property type="match status" value="1"/>
</dbReference>
<dbReference type="Pfam" id="PF01242">
    <property type="entry name" value="PTPS"/>
    <property type="match status" value="1"/>
</dbReference>
<evidence type="ECO:0000256" key="10">
    <source>
        <dbReference type="PIRSR" id="PIRSR006113-2"/>
    </source>
</evidence>
<protein>
    <recommendedName>
        <fullName evidence="3 8">6-carboxy-5,6,7,8-tetrahydropterin synthase</fullName>
        <ecNumber evidence="8">4.-.-.-</ecNumber>
    </recommendedName>
</protein>
<comment type="similarity">
    <text evidence="2 8">Belongs to the PTPS family. QueD subfamily.</text>
</comment>
<name>A0A4Q7PCX6_9BACT</name>
<keyword evidence="6 8" id="KW-0456">Lyase</keyword>
<evidence type="ECO:0000256" key="3">
    <source>
        <dbReference type="ARBA" id="ARBA00018141"/>
    </source>
</evidence>
<feature type="binding site" evidence="10">
    <location>
        <position position="29"/>
    </location>
    <ligand>
        <name>Zn(2+)</name>
        <dbReference type="ChEBI" id="CHEBI:29105"/>
    </ligand>
</feature>
<evidence type="ECO:0000256" key="1">
    <source>
        <dbReference type="ARBA" id="ARBA00005061"/>
    </source>
</evidence>
<dbReference type="PANTHER" id="PTHR12589:SF7">
    <property type="entry name" value="6-PYRUVOYL TETRAHYDROBIOPTERIN SYNTHASE"/>
    <property type="match status" value="1"/>
</dbReference>
<evidence type="ECO:0000256" key="7">
    <source>
        <dbReference type="ARBA" id="ARBA00048807"/>
    </source>
</evidence>
<evidence type="ECO:0000256" key="5">
    <source>
        <dbReference type="ARBA" id="ARBA00022833"/>
    </source>
</evidence>
<proteinExistence type="inferred from homology"/>
<feature type="active site" description="Charge relay system" evidence="9">
    <location>
        <position position="67"/>
    </location>
</feature>
<reference evidence="11 12" key="1">
    <citation type="submission" date="2019-02" db="EMBL/GenBank/DDBJ databases">
        <title>Genomic Encyclopedia of Archaeal and Bacterial Type Strains, Phase II (KMG-II): from individual species to whole genera.</title>
        <authorList>
            <person name="Goeker M."/>
        </authorList>
    </citation>
    <scope>NUCLEOTIDE SEQUENCE [LARGE SCALE GENOMIC DNA]</scope>
    <source>
        <strain evidence="11 12">DSM 21411</strain>
    </source>
</reference>
<comment type="cofactor">
    <cofactor evidence="8 10">
        <name>Zn(2+)</name>
        <dbReference type="ChEBI" id="CHEBI:29105"/>
    </cofactor>
    <text evidence="8 10">Binds 1 zinc ion per subunit.</text>
</comment>
<evidence type="ECO:0000256" key="6">
    <source>
        <dbReference type="ARBA" id="ARBA00023239"/>
    </source>
</evidence>
<feature type="active site" description="Charge relay system" evidence="9">
    <location>
        <position position="125"/>
    </location>
</feature>
<dbReference type="NCBIfam" id="TIGR03367">
    <property type="entry name" value="queuosine_QueD"/>
    <property type="match status" value="1"/>
</dbReference>
<keyword evidence="8" id="KW-0671">Queuosine biosynthesis</keyword>
<dbReference type="OrthoDB" id="9804698at2"/>
<dbReference type="GO" id="GO:0046872">
    <property type="term" value="F:metal ion binding"/>
    <property type="evidence" value="ECO:0007669"/>
    <property type="project" value="UniProtKB-KW"/>
</dbReference>
<evidence type="ECO:0000313" key="12">
    <source>
        <dbReference type="Proteomes" id="UP000292209"/>
    </source>
</evidence>
<dbReference type="RefSeq" id="WP_130276712.1">
    <property type="nucleotide sequence ID" value="NZ_SGXG01000001.1"/>
</dbReference>
<keyword evidence="4 8" id="KW-0479">Metal-binding</keyword>
<comment type="caution">
    <text evidence="11">The sequence shown here is derived from an EMBL/GenBank/DDBJ whole genome shotgun (WGS) entry which is preliminary data.</text>
</comment>
<evidence type="ECO:0000256" key="4">
    <source>
        <dbReference type="ARBA" id="ARBA00022723"/>
    </source>
</evidence>
<dbReference type="PIRSF" id="PIRSF006113">
    <property type="entry name" value="PTP_synth"/>
    <property type="match status" value="1"/>
</dbReference>
<evidence type="ECO:0000256" key="2">
    <source>
        <dbReference type="ARBA" id="ARBA00008900"/>
    </source>
</evidence>
<dbReference type="PANTHER" id="PTHR12589">
    <property type="entry name" value="PYRUVOYL TETRAHYDROBIOPTERIN SYNTHASE"/>
    <property type="match status" value="1"/>
</dbReference>
<dbReference type="GO" id="GO:0008616">
    <property type="term" value="P:tRNA queuosine(34) biosynthetic process"/>
    <property type="evidence" value="ECO:0007669"/>
    <property type="project" value="UniProtKB-KW"/>
</dbReference>
<feature type="binding site" evidence="10">
    <location>
        <position position="27"/>
    </location>
    <ligand>
        <name>Zn(2+)</name>
        <dbReference type="ChEBI" id="CHEBI:29105"/>
    </ligand>
</feature>
<feature type="active site" description="Proton acceptor" evidence="9">
    <location>
        <position position="23"/>
    </location>
</feature>
<dbReference type="GO" id="GO:0070497">
    <property type="term" value="F:6-carboxytetrahydropterin synthase activity"/>
    <property type="evidence" value="ECO:0007669"/>
    <property type="project" value="UniProtKB-EC"/>
</dbReference>
<accession>A0A4Q7PCX6</accession>
<dbReference type="InterPro" id="IPR007115">
    <property type="entry name" value="6-PTP_synth/QueD"/>
</dbReference>
<gene>
    <name evidence="11" type="ORF">BC751_3545</name>
</gene>